<keyword evidence="2" id="KW-1185">Reference proteome</keyword>
<evidence type="ECO:0000313" key="2">
    <source>
        <dbReference type="Proteomes" id="UP001161423"/>
    </source>
</evidence>
<comment type="caution">
    <text evidence="1">The sequence shown here is derived from an EMBL/GenBank/DDBJ whole genome shotgun (WGS) entry which is preliminary data.</text>
</comment>
<dbReference type="EMBL" id="BSND01000012">
    <property type="protein sequence ID" value="GLQ00622.1"/>
    <property type="molecule type" value="Genomic_DNA"/>
</dbReference>
<organism evidence="1 2">
    <name type="scientific">Methylophaga thalassica</name>
    <dbReference type="NCBI Taxonomy" id="40223"/>
    <lineage>
        <taxon>Bacteria</taxon>
        <taxon>Pseudomonadati</taxon>
        <taxon>Pseudomonadota</taxon>
        <taxon>Gammaproteobacteria</taxon>
        <taxon>Thiotrichales</taxon>
        <taxon>Piscirickettsiaceae</taxon>
        <taxon>Methylophaga</taxon>
    </lineage>
</organism>
<protein>
    <submittedName>
        <fullName evidence="1">Uncharacterized protein</fullName>
    </submittedName>
</protein>
<gene>
    <name evidence="1" type="ORF">GCM10007891_24750</name>
</gene>
<evidence type="ECO:0000313" key="1">
    <source>
        <dbReference type="EMBL" id="GLQ00622.1"/>
    </source>
</evidence>
<sequence>MANNAKDIRITELHEQALDLFAGMERIIDELKGLGEHSLNGNNALLNVREQLSQLSER</sequence>
<accession>A0ABQ5TWS4</accession>
<proteinExistence type="predicted"/>
<dbReference type="Proteomes" id="UP001161423">
    <property type="component" value="Unassembled WGS sequence"/>
</dbReference>
<dbReference type="RefSeq" id="WP_284723528.1">
    <property type="nucleotide sequence ID" value="NZ_BSND01000012.1"/>
</dbReference>
<reference evidence="1" key="2">
    <citation type="submission" date="2023-01" db="EMBL/GenBank/DDBJ databases">
        <title>Draft genome sequence of Methylophaga thalassica strain NBRC 102424.</title>
        <authorList>
            <person name="Sun Q."/>
            <person name="Mori K."/>
        </authorList>
    </citation>
    <scope>NUCLEOTIDE SEQUENCE</scope>
    <source>
        <strain evidence="1">NBRC 102424</strain>
    </source>
</reference>
<reference evidence="1" key="1">
    <citation type="journal article" date="2014" name="Int. J. Syst. Evol. Microbiol.">
        <title>Complete genome of a new Firmicutes species belonging to the dominant human colonic microbiota ('Ruminococcus bicirculans') reveals two chromosomes and a selective capacity to utilize plant glucans.</title>
        <authorList>
            <consortium name="NISC Comparative Sequencing Program"/>
            <person name="Wegmann U."/>
            <person name="Louis P."/>
            <person name="Goesmann A."/>
            <person name="Henrissat B."/>
            <person name="Duncan S.H."/>
            <person name="Flint H.J."/>
        </authorList>
    </citation>
    <scope>NUCLEOTIDE SEQUENCE</scope>
    <source>
        <strain evidence="1">NBRC 102424</strain>
    </source>
</reference>
<name>A0ABQ5TWS4_9GAMM</name>